<feature type="repeat" description="ANK" evidence="3">
    <location>
        <begin position="699"/>
        <end position="731"/>
    </location>
</feature>
<evidence type="ECO:0000313" key="6">
    <source>
        <dbReference type="Proteomes" id="UP000005408"/>
    </source>
</evidence>
<dbReference type="Pfam" id="PF00023">
    <property type="entry name" value="Ank"/>
    <property type="match status" value="4"/>
</dbReference>
<accession>A0A8W8NNY9</accession>
<feature type="repeat" description="ANK" evidence="3">
    <location>
        <begin position="765"/>
        <end position="797"/>
    </location>
</feature>
<dbReference type="InterPro" id="IPR002110">
    <property type="entry name" value="Ankyrin_rpt"/>
</dbReference>
<evidence type="ECO:0000313" key="5">
    <source>
        <dbReference type="EnsemblMetazoa" id="G8389.1:cds"/>
    </source>
</evidence>
<dbReference type="SUPFAM" id="SSF48403">
    <property type="entry name" value="Ankyrin repeat"/>
    <property type="match status" value="2"/>
</dbReference>
<dbReference type="PROSITE" id="PS50088">
    <property type="entry name" value="ANK_REPEAT"/>
    <property type="match status" value="10"/>
</dbReference>
<dbReference type="PROSITE" id="PS50297">
    <property type="entry name" value="ANK_REP_REGION"/>
    <property type="match status" value="10"/>
</dbReference>
<evidence type="ECO:0000256" key="2">
    <source>
        <dbReference type="ARBA" id="ARBA00023043"/>
    </source>
</evidence>
<name>A0A8W8NNY9_MAGGI</name>
<dbReference type="InterPro" id="IPR036770">
    <property type="entry name" value="Ankyrin_rpt-contain_sf"/>
</dbReference>
<dbReference type="PANTHER" id="PTHR24198">
    <property type="entry name" value="ANKYRIN REPEAT AND PROTEIN KINASE DOMAIN-CONTAINING PROTEIN"/>
    <property type="match status" value="1"/>
</dbReference>
<feature type="repeat" description="ANK" evidence="3">
    <location>
        <begin position="798"/>
        <end position="830"/>
    </location>
</feature>
<sequence length="923" mass="103806">MSLDQIRLEQWQKDDTLFVETRASIEVEKLIQSQNIAIVTGNPGSGKTAIVQHIALKYRSQGWTVKPVDAAKDTIEVLSKHTLEKRTIVVLNDPIGKETLDQLEYSSWKKQEENLQACLTKVKLLVSCRIYILNDNRVKGILKSKSNIIDISSKQLQLSKTEKKNIWQVYASNENVSKDELEKIVQSEAYFPLLCKLYFANKIKMKDRLKFFTEPIEVFEEEIRDFRTLCKERYCSLVLLVLFNNELCIEDMLEGETSRKKYKNALKLCDMKKNTAPHTISDTLKTLQGFFVKKIGDNFQFYHDFVMEVTTYVFGTDYPNDTIQYADIGFLRKRVRIEHDKRDQFTIYLSDKYIYALGKRLFNDIFGERLLDVVLNPCLNSEKVSQAFIEEMKRHPKKLNLLLEKKQNQIDSIDLNQISDNLLLSKLDFFSLEERISPLNAIIIFCNTNLSFYCLKALQNNTDNLKCNSIFSALCCQGSEELLTKFLKDNLQAYLSAKWNVFSPIHIAAAFHNFEILTELLQTGVDVNLKTDNDKYLTPLTLAAGNYTEDKEDERLLNNGAYIDFCTEEGASPLYAACEKGNYITVELLLSNKTNIDLCFKDGASPLFIACQEEHYNTVQLIDKAYVNLCKKNGASPLFIACQNGQEPIAKLLLSHGADLTLCLENGTSPLFVALQYGHANIVNLLQTYGADINQSITNDNGPLHIACQAGNDSMVQNILLGGASINSCLKDGASPLYIASANGHDNIVKILISNEANINLCKDNGVSPLHIACQKGHDGVVHKLLSSKAKINACTQDGSSPLHVACKYGHTDVVKLLLNNGGNINSIKKNGSSPLFVACQNGKISIVQLLLNEGADINLCTRNRVSPLYIACREGHESIVQLLIDNKAEINLCKKNRTSPLWIAFKKGHHTIGRELIRNGAK</sequence>
<dbReference type="Gene3D" id="1.25.40.20">
    <property type="entry name" value="Ankyrin repeat-containing domain"/>
    <property type="match status" value="3"/>
</dbReference>
<dbReference type="PANTHER" id="PTHR24198:SF165">
    <property type="entry name" value="ANKYRIN REPEAT-CONTAINING PROTEIN-RELATED"/>
    <property type="match status" value="1"/>
</dbReference>
<dbReference type="Pfam" id="PF20720">
    <property type="entry name" value="nSTAND3"/>
    <property type="match status" value="1"/>
</dbReference>
<dbReference type="InterPro" id="IPR049050">
    <property type="entry name" value="nSTAND3"/>
</dbReference>
<dbReference type="AlphaFoldDB" id="A0A8W8NNY9"/>
<feature type="repeat" description="ANK" evidence="3">
    <location>
        <begin position="569"/>
        <end position="601"/>
    </location>
</feature>
<keyword evidence="2 3" id="KW-0040">ANK repeat</keyword>
<dbReference type="SMART" id="SM00248">
    <property type="entry name" value="ANK"/>
    <property type="match status" value="11"/>
</dbReference>
<dbReference type="GO" id="GO:0005737">
    <property type="term" value="C:cytoplasm"/>
    <property type="evidence" value="ECO:0007669"/>
    <property type="project" value="TreeGrafter"/>
</dbReference>
<feature type="repeat" description="ANK" evidence="3">
    <location>
        <begin position="864"/>
        <end position="896"/>
    </location>
</feature>
<evidence type="ECO:0000256" key="1">
    <source>
        <dbReference type="ARBA" id="ARBA00022737"/>
    </source>
</evidence>
<dbReference type="PRINTS" id="PR01415">
    <property type="entry name" value="ANKYRIN"/>
</dbReference>
<dbReference type="Proteomes" id="UP000005408">
    <property type="component" value="Unassembled WGS sequence"/>
</dbReference>
<reference evidence="5" key="1">
    <citation type="submission" date="2022-08" db="UniProtKB">
        <authorList>
            <consortium name="EnsemblMetazoa"/>
        </authorList>
    </citation>
    <scope>IDENTIFICATION</scope>
    <source>
        <strain evidence="5">05x7-T-G4-1.051#20</strain>
    </source>
</reference>
<dbReference type="EnsemblMetazoa" id="G8389.1">
    <property type="protein sequence ID" value="G8389.1:cds"/>
    <property type="gene ID" value="G8389"/>
</dbReference>
<dbReference type="Pfam" id="PF12796">
    <property type="entry name" value="Ank_2"/>
    <property type="match status" value="3"/>
</dbReference>
<feature type="domain" description="Novel STAND NTPase 3" evidence="4">
    <location>
        <begin position="18"/>
        <end position="168"/>
    </location>
</feature>
<protein>
    <recommendedName>
        <fullName evidence="4">Novel STAND NTPase 3 domain-containing protein</fullName>
    </recommendedName>
</protein>
<feature type="repeat" description="ANK" evidence="3">
    <location>
        <begin position="500"/>
        <end position="532"/>
    </location>
</feature>
<organism evidence="5 6">
    <name type="scientific">Magallana gigas</name>
    <name type="common">Pacific oyster</name>
    <name type="synonym">Crassostrea gigas</name>
    <dbReference type="NCBI Taxonomy" id="29159"/>
    <lineage>
        <taxon>Eukaryota</taxon>
        <taxon>Metazoa</taxon>
        <taxon>Spiralia</taxon>
        <taxon>Lophotrochozoa</taxon>
        <taxon>Mollusca</taxon>
        <taxon>Bivalvia</taxon>
        <taxon>Autobranchia</taxon>
        <taxon>Pteriomorphia</taxon>
        <taxon>Ostreida</taxon>
        <taxon>Ostreoidea</taxon>
        <taxon>Ostreidae</taxon>
        <taxon>Magallana</taxon>
    </lineage>
</organism>
<keyword evidence="1" id="KW-0677">Repeat</keyword>
<feature type="repeat" description="ANK" evidence="3">
    <location>
        <begin position="732"/>
        <end position="764"/>
    </location>
</feature>
<feature type="repeat" description="ANK" evidence="3">
    <location>
        <begin position="831"/>
        <end position="863"/>
    </location>
</feature>
<evidence type="ECO:0000259" key="4">
    <source>
        <dbReference type="Pfam" id="PF20720"/>
    </source>
</evidence>
<feature type="repeat" description="ANK" evidence="3">
    <location>
        <begin position="666"/>
        <end position="698"/>
    </location>
</feature>
<keyword evidence="6" id="KW-1185">Reference proteome</keyword>
<evidence type="ECO:0000256" key="3">
    <source>
        <dbReference type="PROSITE-ProRule" id="PRU00023"/>
    </source>
</evidence>
<proteinExistence type="predicted"/>
<feature type="repeat" description="ANK" evidence="3">
    <location>
        <begin position="633"/>
        <end position="665"/>
    </location>
</feature>
<dbReference type="InterPro" id="IPR027417">
    <property type="entry name" value="P-loop_NTPase"/>
</dbReference>
<dbReference type="SUPFAM" id="SSF52540">
    <property type="entry name" value="P-loop containing nucleoside triphosphate hydrolases"/>
    <property type="match status" value="1"/>
</dbReference>